<organism evidence="2 3">
    <name type="scientific">Halomicrobium zhouii</name>
    <dbReference type="NCBI Taxonomy" id="767519"/>
    <lineage>
        <taxon>Archaea</taxon>
        <taxon>Methanobacteriati</taxon>
        <taxon>Methanobacteriota</taxon>
        <taxon>Stenosarchaea group</taxon>
        <taxon>Halobacteria</taxon>
        <taxon>Halobacteriales</taxon>
        <taxon>Haloarculaceae</taxon>
        <taxon>Halomicrobium</taxon>
    </lineage>
</organism>
<gene>
    <name evidence="2" type="ORF">SAMN05216559_2067</name>
</gene>
<dbReference type="Pfam" id="PF07883">
    <property type="entry name" value="Cupin_2"/>
    <property type="match status" value="1"/>
</dbReference>
<dbReference type="EMBL" id="FOZK01000002">
    <property type="protein sequence ID" value="SFR98620.1"/>
    <property type="molecule type" value="Genomic_DNA"/>
</dbReference>
<dbReference type="PANTHER" id="PTHR43346">
    <property type="entry name" value="LIGAND BINDING DOMAIN PROTEIN, PUTATIVE (AFU_ORTHOLOGUE AFUA_6G14370)-RELATED"/>
    <property type="match status" value="1"/>
</dbReference>
<evidence type="ECO:0000313" key="3">
    <source>
        <dbReference type="Proteomes" id="UP000199062"/>
    </source>
</evidence>
<proteinExistence type="predicted"/>
<dbReference type="Proteomes" id="UP000199062">
    <property type="component" value="Unassembled WGS sequence"/>
</dbReference>
<dbReference type="PANTHER" id="PTHR43346:SF1">
    <property type="entry name" value="QUERCETIN 2,3-DIOXYGENASE-RELATED"/>
    <property type="match status" value="1"/>
</dbReference>
<dbReference type="RefSeq" id="WP_089816463.1">
    <property type="nucleotide sequence ID" value="NZ_FOZK01000002.1"/>
</dbReference>
<dbReference type="InterPro" id="IPR052538">
    <property type="entry name" value="Flavonoid_dioxygenase-like"/>
</dbReference>
<dbReference type="Gene3D" id="2.60.120.10">
    <property type="entry name" value="Jelly Rolls"/>
    <property type="match status" value="1"/>
</dbReference>
<keyword evidence="3" id="KW-1185">Reference proteome</keyword>
<dbReference type="SUPFAM" id="SSF51182">
    <property type="entry name" value="RmlC-like cupins"/>
    <property type="match status" value="1"/>
</dbReference>
<name>A0A1I6L5S2_9EURY</name>
<sequence>MKRTTLESDDWFDVLLTTSDAQAAVMTLDPGQSTGGPDNYHRESDQWLYAVSGAATATVDGEPVSITAGDLVVIEAGETHELATDGDEPFESLNLYVPPEY</sequence>
<feature type="domain" description="Cupin type-2" evidence="1">
    <location>
        <begin position="25"/>
        <end position="94"/>
    </location>
</feature>
<dbReference type="OrthoDB" id="199885at2157"/>
<dbReference type="STRING" id="767519.SAMN05216559_2067"/>
<dbReference type="AlphaFoldDB" id="A0A1I6L5S2"/>
<dbReference type="InterPro" id="IPR013096">
    <property type="entry name" value="Cupin_2"/>
</dbReference>
<accession>A0A1I6L5S2</accession>
<reference evidence="2 3" key="1">
    <citation type="submission" date="2016-10" db="EMBL/GenBank/DDBJ databases">
        <authorList>
            <person name="de Groot N.N."/>
        </authorList>
    </citation>
    <scope>NUCLEOTIDE SEQUENCE [LARGE SCALE GENOMIC DNA]</scope>
    <source>
        <strain evidence="2 3">CGMCC 1.10457</strain>
    </source>
</reference>
<evidence type="ECO:0000313" key="2">
    <source>
        <dbReference type="EMBL" id="SFR98620.1"/>
    </source>
</evidence>
<evidence type="ECO:0000259" key="1">
    <source>
        <dbReference type="Pfam" id="PF07883"/>
    </source>
</evidence>
<dbReference type="InterPro" id="IPR014710">
    <property type="entry name" value="RmlC-like_jellyroll"/>
</dbReference>
<dbReference type="InterPro" id="IPR011051">
    <property type="entry name" value="RmlC_Cupin_sf"/>
</dbReference>
<protein>
    <submittedName>
        <fullName evidence="2">Cupin domain-containing protein</fullName>
    </submittedName>
</protein>